<evidence type="ECO:0000313" key="2">
    <source>
        <dbReference type="EMBL" id="MED6123474.1"/>
    </source>
</evidence>
<name>A0ABU6RHM8_9FABA</name>
<dbReference type="Proteomes" id="UP001341840">
    <property type="component" value="Unassembled WGS sequence"/>
</dbReference>
<dbReference type="EMBL" id="JASCZI010030541">
    <property type="protein sequence ID" value="MED6123474.1"/>
    <property type="molecule type" value="Genomic_DNA"/>
</dbReference>
<evidence type="ECO:0000256" key="1">
    <source>
        <dbReference type="SAM" id="MobiDB-lite"/>
    </source>
</evidence>
<accession>A0ABU6RHM8</accession>
<organism evidence="2 3">
    <name type="scientific">Stylosanthes scabra</name>
    <dbReference type="NCBI Taxonomy" id="79078"/>
    <lineage>
        <taxon>Eukaryota</taxon>
        <taxon>Viridiplantae</taxon>
        <taxon>Streptophyta</taxon>
        <taxon>Embryophyta</taxon>
        <taxon>Tracheophyta</taxon>
        <taxon>Spermatophyta</taxon>
        <taxon>Magnoliopsida</taxon>
        <taxon>eudicotyledons</taxon>
        <taxon>Gunneridae</taxon>
        <taxon>Pentapetalae</taxon>
        <taxon>rosids</taxon>
        <taxon>fabids</taxon>
        <taxon>Fabales</taxon>
        <taxon>Fabaceae</taxon>
        <taxon>Papilionoideae</taxon>
        <taxon>50 kb inversion clade</taxon>
        <taxon>dalbergioids sensu lato</taxon>
        <taxon>Dalbergieae</taxon>
        <taxon>Pterocarpus clade</taxon>
        <taxon>Stylosanthes</taxon>
    </lineage>
</organism>
<reference evidence="2 3" key="1">
    <citation type="journal article" date="2023" name="Plants (Basel)">
        <title>Bridging the Gap: Combining Genomics and Transcriptomics Approaches to Understand Stylosanthes scabra, an Orphan Legume from the Brazilian Caatinga.</title>
        <authorList>
            <person name="Ferreira-Neto J.R.C."/>
            <person name="da Silva M.D."/>
            <person name="Binneck E."/>
            <person name="de Melo N.F."/>
            <person name="da Silva R.H."/>
            <person name="de Melo A.L.T.M."/>
            <person name="Pandolfi V."/>
            <person name="Bustamante F.O."/>
            <person name="Brasileiro-Vidal A.C."/>
            <person name="Benko-Iseppon A.M."/>
        </authorList>
    </citation>
    <scope>NUCLEOTIDE SEQUENCE [LARGE SCALE GENOMIC DNA]</scope>
    <source>
        <tissue evidence="2">Leaves</tissue>
    </source>
</reference>
<evidence type="ECO:0000313" key="3">
    <source>
        <dbReference type="Proteomes" id="UP001341840"/>
    </source>
</evidence>
<protein>
    <submittedName>
        <fullName evidence="2">Uncharacterized protein</fullName>
    </submittedName>
</protein>
<comment type="caution">
    <text evidence="2">The sequence shown here is derived from an EMBL/GenBank/DDBJ whole genome shotgun (WGS) entry which is preliminary data.</text>
</comment>
<feature type="compositionally biased region" description="Acidic residues" evidence="1">
    <location>
        <begin position="17"/>
        <end position="29"/>
    </location>
</feature>
<feature type="region of interest" description="Disordered" evidence="1">
    <location>
        <begin position="1"/>
        <end position="29"/>
    </location>
</feature>
<proteinExistence type="predicted"/>
<gene>
    <name evidence="2" type="ORF">PIB30_049485</name>
</gene>
<keyword evidence="3" id="KW-1185">Reference proteome</keyword>
<sequence>MPPRRFTAASASVNEVSDMDSDGYEEEEEEPLPVKCRSCDEEYEADDAGTCKACFENANENQEKLKREIDDLKSKVSFLKLPSPSQDSVTYGHNVVATDIVLVPSDDPGAGVPAHRAVLVSHYVA</sequence>